<keyword evidence="4 10" id="KW-0547">Nucleotide-binding</keyword>
<reference evidence="13" key="1">
    <citation type="submission" date="2023-10" db="EMBL/GenBank/DDBJ databases">
        <title>Genome assembly of Pristionchus species.</title>
        <authorList>
            <person name="Yoshida K."/>
            <person name="Sommer R.J."/>
        </authorList>
    </citation>
    <scope>NUCLEOTIDE SEQUENCE</scope>
    <source>
        <strain evidence="13">RS0144</strain>
    </source>
</reference>
<feature type="compositionally biased region" description="Low complexity" evidence="11">
    <location>
        <begin position="122"/>
        <end position="142"/>
    </location>
</feature>
<evidence type="ECO:0000256" key="10">
    <source>
        <dbReference type="PROSITE-ProRule" id="PRU10141"/>
    </source>
</evidence>
<evidence type="ECO:0000313" key="13">
    <source>
        <dbReference type="EMBL" id="GMT05862.1"/>
    </source>
</evidence>
<evidence type="ECO:0000256" key="5">
    <source>
        <dbReference type="ARBA" id="ARBA00022777"/>
    </source>
</evidence>
<dbReference type="InterPro" id="IPR008271">
    <property type="entry name" value="Ser/Thr_kinase_AS"/>
</dbReference>
<feature type="compositionally biased region" description="Polar residues" evidence="11">
    <location>
        <begin position="233"/>
        <end position="244"/>
    </location>
</feature>
<protein>
    <recommendedName>
        <fullName evidence="1">non-specific serine/threonine protein kinase</fullName>
        <ecNumber evidence="1">2.7.11.1</ecNumber>
    </recommendedName>
</protein>
<keyword evidence="14" id="KW-1185">Reference proteome</keyword>
<dbReference type="PROSITE" id="PS00107">
    <property type="entry name" value="PROTEIN_KINASE_ATP"/>
    <property type="match status" value="1"/>
</dbReference>
<dbReference type="CDD" id="cd14211">
    <property type="entry name" value="STKc_HIPK"/>
    <property type="match status" value="1"/>
</dbReference>
<accession>A0AAV5UHS1</accession>
<feature type="compositionally biased region" description="Low complexity" evidence="11">
    <location>
        <begin position="31"/>
        <end position="43"/>
    </location>
</feature>
<dbReference type="SMART" id="SM00220">
    <property type="entry name" value="S_TKc"/>
    <property type="match status" value="1"/>
</dbReference>
<dbReference type="Pfam" id="PF00069">
    <property type="entry name" value="Pkinase"/>
    <property type="match status" value="1"/>
</dbReference>
<dbReference type="InterPro" id="IPR050494">
    <property type="entry name" value="Ser_Thr_dual-spec_kinase"/>
</dbReference>
<dbReference type="FunFam" id="1.10.510.10:FF:000029">
    <property type="entry name" value="Homeodomain-interacting protein kinase 2 isoform 1"/>
    <property type="match status" value="1"/>
</dbReference>
<dbReference type="InterPro" id="IPR011009">
    <property type="entry name" value="Kinase-like_dom_sf"/>
</dbReference>
<dbReference type="PROSITE" id="PS50011">
    <property type="entry name" value="PROTEIN_KINASE_DOM"/>
    <property type="match status" value="1"/>
</dbReference>
<dbReference type="PANTHER" id="PTHR24058">
    <property type="entry name" value="DUAL SPECIFICITY PROTEIN KINASE"/>
    <property type="match status" value="1"/>
</dbReference>
<feature type="non-terminal residue" evidence="13">
    <location>
        <position position="1"/>
    </location>
</feature>
<dbReference type="GO" id="GO:0005737">
    <property type="term" value="C:cytoplasm"/>
    <property type="evidence" value="ECO:0007669"/>
    <property type="project" value="TreeGrafter"/>
</dbReference>
<dbReference type="PROSITE" id="PS00108">
    <property type="entry name" value="PROTEIN_KINASE_ST"/>
    <property type="match status" value="1"/>
</dbReference>
<dbReference type="PANTHER" id="PTHR24058:SF17">
    <property type="entry name" value="HOMEODOMAIN INTERACTING PROTEIN KINASE, ISOFORM D"/>
    <property type="match status" value="1"/>
</dbReference>
<feature type="compositionally biased region" description="Low complexity" evidence="11">
    <location>
        <begin position="203"/>
        <end position="221"/>
    </location>
</feature>
<dbReference type="Gene3D" id="1.10.510.10">
    <property type="entry name" value="Transferase(Phosphotransferase) domain 1"/>
    <property type="match status" value="1"/>
</dbReference>
<comment type="caution">
    <text evidence="13">The sequence shown here is derived from an EMBL/GenBank/DDBJ whole genome shotgun (WGS) entry which is preliminary data.</text>
</comment>
<feature type="region of interest" description="Disordered" evidence="11">
    <location>
        <begin position="191"/>
        <end position="246"/>
    </location>
</feature>
<sequence length="1119" mass="122013">GRRARSCVSREWPGRGGAGSPPPVLLPPLPSSSNHSPSTRPSPFGSAARVLGGKKKRSGSRPPPVSAPPTDHLLHQLHRSRGGPTTHRPSPCRARLRMDISRKRKAEPPSKLLHHPSHHHSSLVSDVSLQQQQPMTSAAAAAAPQYPLPPMRLEPQEVSQEVKDAIAAVARSMVGVDEHCARSALKRKQQEELLKSSQPVAVSSSSKTSTTSINNKISSTKARTKPSTEGEYQGSSKSGKTGTVDTEVAKDSGEYKLIKNEVLMSPYRNHYEVLEFLGKGTFGQVVKAWKKGTNEIVAIKILKKHPSYARQGQIEVSILSRLSNENAEEFNFVRAFECFQHKSHTCLVFEMLEQNLYDFLKQNKFTPLPMNNIRPIVQQVLTALMKLKSLGLIHADLKPENIMLVDPQNQPFRVKVIDFGSASHRSKAVTNTYLQSRYYRAPEIILGLPFKEAIDMWSLGCVIAELFLGWPLYPGSSEYDQIRYIVQTQGNPPIHMLEAATKAQRFFKESKPHEAAPPGTPSTWRLKNVDELDSTMIHIKSKETRKYIFSAIDDIQRVSRYNVASVPSYDEDPLNQMCERLDRDEFVQLLKRMLVLNQDSRITPFEALQHSFVTVNHLSPYNRTLYFETALKRMKVCMRGRPPGTSPSSVAAPQTPLRVSGIPGIPVTNPATATVAPVVPAPAAAAPTTADIMNYYSAVAAAAIHPQQVNMNAAYYNPISLNSLVSYGQIVNQQQMAQQVAAAAALPPAPPANLLPSSSRQAFGVPTAQSLLPQFMPISIVDHQLLAAQNYAANLFQTDLLNRTVAGHAANASMAAQFPFGHQKFINIPQLGLPAGAPQNANFEDWAQPALQESSRTQQPQPLLNAPAPANLAAAQLPQEPPKPHTIPLHNVSMTQLQQLAMRHAAGQQAGIATNNLATLNSNIQNLIAAAANGNRPQLLHGHTLTTQFQPMKQSQHNYIPEVITIDDDDDVPTSSMRAAAAAASRHNALVNSHDLLNGTNPLYHPPSNRIIQPNGSRAGKTAVVRPLIEVKPEPIDDGYPRGFLANQMARTPVPQHPVVAPVITSNPLVAAAAAAAGNPMANQLTAALGAAMANPYDQQLLHHLAGAVAAHNAMYQQR</sequence>
<gene>
    <name evidence="13" type="ORF">PENTCL1PPCAC_28036</name>
</gene>
<dbReference type="GO" id="GO:0005524">
    <property type="term" value="F:ATP binding"/>
    <property type="evidence" value="ECO:0007669"/>
    <property type="project" value="UniProtKB-UniRule"/>
</dbReference>
<dbReference type="AlphaFoldDB" id="A0AAV5UHS1"/>
<evidence type="ECO:0000256" key="11">
    <source>
        <dbReference type="SAM" id="MobiDB-lite"/>
    </source>
</evidence>
<feature type="binding site" evidence="10">
    <location>
        <position position="300"/>
    </location>
    <ligand>
        <name>ATP</name>
        <dbReference type="ChEBI" id="CHEBI:30616"/>
    </ligand>
</feature>
<evidence type="ECO:0000256" key="9">
    <source>
        <dbReference type="ARBA" id="ARBA00061380"/>
    </source>
</evidence>
<evidence type="ECO:0000256" key="2">
    <source>
        <dbReference type="ARBA" id="ARBA00022527"/>
    </source>
</evidence>
<evidence type="ECO:0000259" key="12">
    <source>
        <dbReference type="PROSITE" id="PS50011"/>
    </source>
</evidence>
<dbReference type="Proteomes" id="UP001432027">
    <property type="component" value="Unassembled WGS sequence"/>
</dbReference>
<dbReference type="Gene3D" id="3.30.200.20">
    <property type="entry name" value="Phosphorylase Kinase, domain 1"/>
    <property type="match status" value="1"/>
</dbReference>
<comment type="similarity">
    <text evidence="9">Belongs to the protein kinase superfamily. CMGC Ser/Thr protein kinase family. HIPK subfamily.</text>
</comment>
<evidence type="ECO:0000256" key="6">
    <source>
        <dbReference type="ARBA" id="ARBA00022840"/>
    </source>
</evidence>
<feature type="domain" description="Protein kinase" evidence="12">
    <location>
        <begin position="271"/>
        <end position="613"/>
    </location>
</feature>
<evidence type="ECO:0000313" key="14">
    <source>
        <dbReference type="Proteomes" id="UP001432027"/>
    </source>
</evidence>
<keyword evidence="5" id="KW-0418">Kinase</keyword>
<dbReference type="EC" id="2.7.11.1" evidence="1"/>
<dbReference type="InterPro" id="IPR000719">
    <property type="entry name" value="Prot_kinase_dom"/>
</dbReference>
<evidence type="ECO:0000256" key="7">
    <source>
        <dbReference type="ARBA" id="ARBA00047899"/>
    </source>
</evidence>
<feature type="compositionally biased region" description="Basic residues" evidence="11">
    <location>
        <begin position="112"/>
        <end position="121"/>
    </location>
</feature>
<proteinExistence type="inferred from homology"/>
<dbReference type="InterPro" id="IPR017441">
    <property type="entry name" value="Protein_kinase_ATP_BS"/>
</dbReference>
<feature type="compositionally biased region" description="Pro residues" evidence="11">
    <location>
        <begin position="20"/>
        <end position="30"/>
    </location>
</feature>
<organism evidence="13 14">
    <name type="scientific">Pristionchus entomophagus</name>
    <dbReference type="NCBI Taxonomy" id="358040"/>
    <lineage>
        <taxon>Eukaryota</taxon>
        <taxon>Metazoa</taxon>
        <taxon>Ecdysozoa</taxon>
        <taxon>Nematoda</taxon>
        <taxon>Chromadorea</taxon>
        <taxon>Rhabditida</taxon>
        <taxon>Rhabditina</taxon>
        <taxon>Diplogasteromorpha</taxon>
        <taxon>Diplogasteroidea</taxon>
        <taxon>Neodiplogasteridae</taxon>
        <taxon>Pristionchus</taxon>
    </lineage>
</organism>
<evidence type="ECO:0000256" key="1">
    <source>
        <dbReference type="ARBA" id="ARBA00012513"/>
    </source>
</evidence>
<dbReference type="SUPFAM" id="SSF56112">
    <property type="entry name" value="Protein kinase-like (PK-like)"/>
    <property type="match status" value="1"/>
</dbReference>
<dbReference type="GO" id="GO:0005634">
    <property type="term" value="C:nucleus"/>
    <property type="evidence" value="ECO:0007669"/>
    <property type="project" value="TreeGrafter"/>
</dbReference>
<comment type="catalytic activity">
    <reaction evidence="7">
        <text>L-threonyl-[protein] + ATP = O-phospho-L-threonyl-[protein] + ADP + H(+)</text>
        <dbReference type="Rhea" id="RHEA:46608"/>
        <dbReference type="Rhea" id="RHEA-COMP:11060"/>
        <dbReference type="Rhea" id="RHEA-COMP:11605"/>
        <dbReference type="ChEBI" id="CHEBI:15378"/>
        <dbReference type="ChEBI" id="CHEBI:30013"/>
        <dbReference type="ChEBI" id="CHEBI:30616"/>
        <dbReference type="ChEBI" id="CHEBI:61977"/>
        <dbReference type="ChEBI" id="CHEBI:456216"/>
        <dbReference type="EC" id="2.7.11.1"/>
    </reaction>
</comment>
<dbReference type="EMBL" id="BTSX01000006">
    <property type="protein sequence ID" value="GMT05862.1"/>
    <property type="molecule type" value="Genomic_DNA"/>
</dbReference>
<keyword evidence="2" id="KW-0723">Serine/threonine-protein kinase</keyword>
<name>A0AAV5UHS1_9BILA</name>
<comment type="catalytic activity">
    <reaction evidence="8">
        <text>L-seryl-[protein] + ATP = O-phospho-L-seryl-[protein] + ADP + H(+)</text>
        <dbReference type="Rhea" id="RHEA:17989"/>
        <dbReference type="Rhea" id="RHEA-COMP:9863"/>
        <dbReference type="Rhea" id="RHEA-COMP:11604"/>
        <dbReference type="ChEBI" id="CHEBI:15378"/>
        <dbReference type="ChEBI" id="CHEBI:29999"/>
        <dbReference type="ChEBI" id="CHEBI:30616"/>
        <dbReference type="ChEBI" id="CHEBI:83421"/>
        <dbReference type="ChEBI" id="CHEBI:456216"/>
        <dbReference type="EC" id="2.7.11.1"/>
    </reaction>
</comment>
<keyword evidence="6 10" id="KW-0067">ATP-binding</keyword>
<evidence type="ECO:0000256" key="8">
    <source>
        <dbReference type="ARBA" id="ARBA00048679"/>
    </source>
</evidence>
<keyword evidence="3" id="KW-0808">Transferase</keyword>
<evidence type="ECO:0000256" key="4">
    <source>
        <dbReference type="ARBA" id="ARBA00022741"/>
    </source>
</evidence>
<feature type="region of interest" description="Disordered" evidence="11">
    <location>
        <begin position="1"/>
        <end position="142"/>
    </location>
</feature>
<evidence type="ECO:0000256" key="3">
    <source>
        <dbReference type="ARBA" id="ARBA00022679"/>
    </source>
</evidence>
<dbReference type="GO" id="GO:0004713">
    <property type="term" value="F:protein tyrosine kinase activity"/>
    <property type="evidence" value="ECO:0007669"/>
    <property type="project" value="TreeGrafter"/>
</dbReference>
<dbReference type="GO" id="GO:0004674">
    <property type="term" value="F:protein serine/threonine kinase activity"/>
    <property type="evidence" value="ECO:0007669"/>
    <property type="project" value="UniProtKB-KW"/>
</dbReference>